<evidence type="ECO:0000256" key="4">
    <source>
        <dbReference type="SAM" id="Phobius"/>
    </source>
</evidence>
<dbReference type="SUPFAM" id="SSF82171">
    <property type="entry name" value="DPP6 N-terminal domain-like"/>
    <property type="match status" value="2"/>
</dbReference>
<sequence>MNMNQPFLLGPCRVLPSENKLGCANVEVVLQPKFIELLCFLVSRYPEAVTREELIENVWNGNSYVGEKALTNAIWHLRKAFKELDPDTIYIETLRKTGYRITLTPCSLTQNELVAIPTKKSIFSRFSSMQVICAVITVIVFVTSPFYFLHDNSSKTRNYKTRLTDHIETLTTSPGRELFPGVSNDNHLLVYSWGEPGELANLYLQDLFSPEQAAIALTNSDGIEGRAVFSPDQQRIYYYRRSDGGKCDIIEQTLSGAATKLLGSCAVNFTTDLDISAQGDKLVYISERTVDGTLSSELNIINLSSDKAVSQVPCKQACNIQDESVAFSPDGTKLVVSRNLPDGHEELFLIDISSGDTQQLTSGFLDLRGVDWHPQKSQLVFSAVEHGQRQGYFYHLDTNIIQDSKVTGLSYPEYADDGTLYFHQWHTDSTLMRVELGDNVASSPFPVLSTDFNMRYADFNELKNKFTFISNESNESELWIADQDGTNRRQLTDFKSGIFNPIWSPDGRYIAFTLFIKGKNQLYIYDFEKQVSEQLKTGFKYHAKVSWGKDSQTVLVSDSKYVHRFNLNGKNLGKMIEQPAYYAYETQQGDLIFAKPSAKQLWVKYADSGREEVLVPNINLSNDLAWHYVKADETSLARIYYFNVDRADYRLSYYDLANQSHHDVMRLPERAFSRASGLTYIAQSGWLVYSAYKSPQIDIKRIKAQYLP</sequence>
<dbReference type="Gene3D" id="2.130.10.10">
    <property type="entry name" value="YVTN repeat-like/Quinoprotein amine dehydrogenase"/>
    <property type="match status" value="1"/>
</dbReference>
<name>A0A0N1EDG2_9GAMM</name>
<comment type="similarity">
    <text evidence="1">Belongs to the TolB family.</text>
</comment>
<evidence type="ECO:0000256" key="3">
    <source>
        <dbReference type="PROSITE-ProRule" id="PRU01091"/>
    </source>
</evidence>
<dbReference type="PROSITE" id="PS51755">
    <property type="entry name" value="OMPR_PHOB"/>
    <property type="match status" value="1"/>
</dbReference>
<evidence type="ECO:0000256" key="1">
    <source>
        <dbReference type="ARBA" id="ARBA00009820"/>
    </source>
</evidence>
<protein>
    <submittedName>
        <fullName evidence="6">Translocation protein TolB</fullName>
    </submittedName>
</protein>
<feature type="DNA-binding region" description="OmpR/PhoB-type" evidence="3">
    <location>
        <begin position="4"/>
        <end position="103"/>
    </location>
</feature>
<dbReference type="EMBL" id="LHPH01000030">
    <property type="protein sequence ID" value="KPH56942.1"/>
    <property type="molecule type" value="Genomic_DNA"/>
</dbReference>
<keyword evidence="4" id="KW-1133">Transmembrane helix</keyword>
<dbReference type="PANTHER" id="PTHR36842">
    <property type="entry name" value="PROTEIN TOLB HOMOLOG"/>
    <property type="match status" value="1"/>
</dbReference>
<evidence type="ECO:0000259" key="5">
    <source>
        <dbReference type="PROSITE" id="PS51755"/>
    </source>
</evidence>
<dbReference type="OrthoDB" id="9782895at2"/>
<dbReference type="InterPro" id="IPR036388">
    <property type="entry name" value="WH-like_DNA-bd_sf"/>
</dbReference>
<dbReference type="CDD" id="cd00383">
    <property type="entry name" value="trans_reg_C"/>
    <property type="match status" value="1"/>
</dbReference>
<evidence type="ECO:0000256" key="2">
    <source>
        <dbReference type="ARBA" id="ARBA00023125"/>
    </source>
</evidence>
<dbReference type="PATRIC" id="fig|187330.3.peg.2542"/>
<reference evidence="6 7" key="1">
    <citation type="submission" date="2015-08" db="EMBL/GenBank/DDBJ databases">
        <title>Draft Genome Sequence of Pseudoalteromonas porphyrae UCD-SED14.</title>
        <authorList>
            <person name="Coil D.A."/>
            <person name="Jospin G."/>
            <person name="Lee R.D."/>
            <person name="Eisen J.A."/>
        </authorList>
    </citation>
    <scope>NUCLEOTIDE SEQUENCE [LARGE SCALE GENOMIC DNA]</scope>
    <source>
        <strain evidence="6 7">UCD-SED14</strain>
    </source>
</reference>
<evidence type="ECO:0000313" key="6">
    <source>
        <dbReference type="EMBL" id="KPH56942.1"/>
    </source>
</evidence>
<evidence type="ECO:0000313" key="7">
    <source>
        <dbReference type="Proteomes" id="UP000037848"/>
    </source>
</evidence>
<dbReference type="SMART" id="SM00862">
    <property type="entry name" value="Trans_reg_C"/>
    <property type="match status" value="1"/>
</dbReference>
<dbReference type="GO" id="GO:0000160">
    <property type="term" value="P:phosphorelay signal transduction system"/>
    <property type="evidence" value="ECO:0007669"/>
    <property type="project" value="InterPro"/>
</dbReference>
<comment type="caution">
    <text evidence="6">The sequence shown here is derived from an EMBL/GenBank/DDBJ whole genome shotgun (WGS) entry which is preliminary data.</text>
</comment>
<keyword evidence="7" id="KW-1185">Reference proteome</keyword>
<dbReference type="SUPFAM" id="SSF46894">
    <property type="entry name" value="C-terminal effector domain of the bipartite response regulators"/>
    <property type="match status" value="1"/>
</dbReference>
<dbReference type="GO" id="GO:0006355">
    <property type="term" value="P:regulation of DNA-templated transcription"/>
    <property type="evidence" value="ECO:0007669"/>
    <property type="project" value="InterPro"/>
</dbReference>
<dbReference type="Pfam" id="PF00486">
    <property type="entry name" value="Trans_reg_C"/>
    <property type="match status" value="1"/>
</dbReference>
<accession>A0A0N1EDG2</accession>
<feature type="domain" description="OmpR/PhoB-type" evidence="5">
    <location>
        <begin position="4"/>
        <end position="103"/>
    </location>
</feature>
<dbReference type="STRING" id="187330.AMS58_00405"/>
<dbReference type="InterPro" id="IPR015943">
    <property type="entry name" value="WD40/YVTN_repeat-like_dom_sf"/>
</dbReference>
<dbReference type="InterPro" id="IPR016032">
    <property type="entry name" value="Sig_transdc_resp-reg_C-effctor"/>
</dbReference>
<dbReference type="GO" id="GO:0003677">
    <property type="term" value="F:DNA binding"/>
    <property type="evidence" value="ECO:0007669"/>
    <property type="project" value="UniProtKB-UniRule"/>
</dbReference>
<organism evidence="6 7">
    <name type="scientific">Pseudoalteromonas porphyrae</name>
    <dbReference type="NCBI Taxonomy" id="187330"/>
    <lineage>
        <taxon>Bacteria</taxon>
        <taxon>Pseudomonadati</taxon>
        <taxon>Pseudomonadota</taxon>
        <taxon>Gammaproteobacteria</taxon>
        <taxon>Alteromonadales</taxon>
        <taxon>Pseudoalteromonadaceae</taxon>
        <taxon>Pseudoalteromonas</taxon>
    </lineage>
</organism>
<dbReference type="AlphaFoldDB" id="A0A0N1EDG2"/>
<dbReference type="InterPro" id="IPR011659">
    <property type="entry name" value="WD40"/>
</dbReference>
<dbReference type="InterPro" id="IPR011042">
    <property type="entry name" value="6-blade_b-propeller_TolB-like"/>
</dbReference>
<keyword evidence="2 3" id="KW-0238">DNA-binding</keyword>
<keyword evidence="4" id="KW-0812">Transmembrane</keyword>
<dbReference type="PANTHER" id="PTHR36842:SF1">
    <property type="entry name" value="PROTEIN TOLB"/>
    <property type="match status" value="1"/>
</dbReference>
<gene>
    <name evidence="6" type="ORF">ADS77_19450</name>
</gene>
<dbReference type="InterPro" id="IPR001867">
    <property type="entry name" value="OmpR/PhoB-type_DNA-bd"/>
</dbReference>
<dbReference type="Gene3D" id="2.120.10.30">
    <property type="entry name" value="TolB, C-terminal domain"/>
    <property type="match status" value="2"/>
</dbReference>
<proteinExistence type="inferred from homology"/>
<dbReference type="Proteomes" id="UP000037848">
    <property type="component" value="Unassembled WGS sequence"/>
</dbReference>
<keyword evidence="4" id="KW-0472">Membrane</keyword>
<dbReference type="Pfam" id="PF07676">
    <property type="entry name" value="PD40"/>
    <property type="match status" value="3"/>
</dbReference>
<dbReference type="Gene3D" id="1.10.10.10">
    <property type="entry name" value="Winged helix-like DNA-binding domain superfamily/Winged helix DNA-binding domain"/>
    <property type="match status" value="1"/>
</dbReference>
<feature type="transmembrane region" description="Helical" evidence="4">
    <location>
        <begin position="129"/>
        <end position="149"/>
    </location>
</feature>